<name>A0A8J1U2F1_OWEFU</name>
<evidence type="ECO:0000256" key="4">
    <source>
        <dbReference type="ARBA" id="ARBA00023157"/>
    </source>
</evidence>
<evidence type="ECO:0000256" key="3">
    <source>
        <dbReference type="ARBA" id="ARBA00022837"/>
    </source>
</evidence>
<dbReference type="InterPro" id="IPR014716">
    <property type="entry name" value="Fibrinogen_a/b/g_C_1"/>
</dbReference>
<dbReference type="NCBIfam" id="NF040941">
    <property type="entry name" value="GGGWT_bact"/>
    <property type="match status" value="1"/>
</dbReference>
<evidence type="ECO:0000256" key="2">
    <source>
        <dbReference type="ARBA" id="ARBA00022734"/>
    </source>
</evidence>
<dbReference type="EMBL" id="CAIIXF020000006">
    <property type="protein sequence ID" value="CAH1785936.1"/>
    <property type="molecule type" value="Genomic_DNA"/>
</dbReference>
<organism evidence="5 6">
    <name type="scientific">Owenia fusiformis</name>
    <name type="common">Polychaete worm</name>
    <dbReference type="NCBI Taxonomy" id="6347"/>
    <lineage>
        <taxon>Eukaryota</taxon>
        <taxon>Metazoa</taxon>
        <taxon>Spiralia</taxon>
        <taxon>Lophotrochozoa</taxon>
        <taxon>Annelida</taxon>
        <taxon>Polychaeta</taxon>
        <taxon>Sedentaria</taxon>
        <taxon>Canalipalpata</taxon>
        <taxon>Sabellida</taxon>
        <taxon>Oweniida</taxon>
        <taxon>Oweniidae</taxon>
        <taxon>Owenia</taxon>
    </lineage>
</organism>
<keyword evidence="1" id="KW-0479">Metal-binding</keyword>
<evidence type="ECO:0000313" key="6">
    <source>
        <dbReference type="Proteomes" id="UP000749559"/>
    </source>
</evidence>
<dbReference type="OrthoDB" id="6161093at2759"/>
<dbReference type="InterPro" id="IPR036056">
    <property type="entry name" value="Fibrinogen-like_C"/>
</dbReference>
<dbReference type="GO" id="GO:0005615">
    <property type="term" value="C:extracellular space"/>
    <property type="evidence" value="ECO:0007669"/>
    <property type="project" value="TreeGrafter"/>
</dbReference>
<reference evidence="5" key="1">
    <citation type="submission" date="2022-03" db="EMBL/GenBank/DDBJ databases">
        <authorList>
            <person name="Martin C."/>
        </authorList>
    </citation>
    <scope>NUCLEOTIDE SEQUENCE</scope>
</reference>
<dbReference type="GO" id="GO:0046872">
    <property type="term" value="F:metal ion binding"/>
    <property type="evidence" value="ECO:0007669"/>
    <property type="project" value="UniProtKB-KW"/>
</dbReference>
<gene>
    <name evidence="5" type="ORF">OFUS_LOCUS11930</name>
</gene>
<dbReference type="GO" id="GO:0070492">
    <property type="term" value="F:oligosaccharide binding"/>
    <property type="evidence" value="ECO:0007669"/>
    <property type="project" value="TreeGrafter"/>
</dbReference>
<comment type="caution">
    <text evidence="5">The sequence shown here is derived from an EMBL/GenBank/DDBJ whole genome shotgun (WGS) entry which is preliminary data.</text>
</comment>
<proteinExistence type="predicted"/>
<evidence type="ECO:0000256" key="1">
    <source>
        <dbReference type="ARBA" id="ARBA00022723"/>
    </source>
</evidence>
<dbReference type="Proteomes" id="UP000749559">
    <property type="component" value="Unassembled WGS sequence"/>
</dbReference>
<dbReference type="PANTHER" id="PTHR16146:SF46">
    <property type="entry name" value="INTELECTIN-1A-RELATED"/>
    <property type="match status" value="1"/>
</dbReference>
<keyword evidence="3" id="KW-0106">Calcium</keyword>
<dbReference type="PROSITE" id="PS51406">
    <property type="entry name" value="FIBRINOGEN_C_2"/>
    <property type="match status" value="1"/>
</dbReference>
<protein>
    <submittedName>
        <fullName evidence="5">Uncharacterized protein</fullName>
    </submittedName>
</protein>
<keyword evidence="6" id="KW-1185">Reference proteome</keyword>
<keyword evidence="2" id="KW-0430">Lectin</keyword>
<dbReference type="InterPro" id="IPR002181">
    <property type="entry name" value="Fibrinogen_a/b/g_C_dom"/>
</dbReference>
<dbReference type="AlphaFoldDB" id="A0A8J1U2F1"/>
<dbReference type="PANTHER" id="PTHR16146">
    <property type="entry name" value="INTELECTIN"/>
    <property type="match status" value="1"/>
</dbReference>
<evidence type="ECO:0000313" key="5">
    <source>
        <dbReference type="EMBL" id="CAH1785936.1"/>
    </source>
</evidence>
<dbReference type="Gene3D" id="3.90.215.10">
    <property type="entry name" value="Gamma Fibrinogen, chain A, domain 1"/>
    <property type="match status" value="1"/>
</dbReference>
<dbReference type="SUPFAM" id="SSF56496">
    <property type="entry name" value="Fibrinogen C-terminal domain-like"/>
    <property type="match status" value="1"/>
</dbReference>
<keyword evidence="4" id="KW-1015">Disulfide bond</keyword>
<accession>A0A8J1U2F1</accession>
<sequence length="373" mass="40881">MNGGTVLGWAIFCLTCISIEAVQKKPGGTGQGVTKANLLSLQNAVNALKDDLKDDLNSIRDEVSNLRDDVSNLRDGVSSLRDGESNVRDNVLELIDDMTELKKQLDCNGGDGVPSKEMCNATLVAAELKEDLSGLNEKMKNISDKCQLAAVPGKYGEGPLLPGLTCLDIQRKRLPEIVPSGVYWMTLGSSGVVYQLYCDMETDDGGWTLVWTYTFTNYASFTSHDNAVTPRPSWDDTGYKASCTPVSTTPPLSETQLGALEFAKWKQIGNEFMIKSNINQWIACTPVGGSFVDWRFGSLNCRMVKVVASAECTTVVPNKITLHKYGPSLEQQSNVYYFDTSLSANWPTHDPCGTNFPKHLTGVNYTRGNVFVR</sequence>